<sequence length="222" mass="24716">MENTPEAIFFDVNETLLDLTPLKTSINSALESEQAADVWFAQLLQYSLVENNTNSYHDFSEIAAAVFKMNCEKAEKSYSDEEIKNILSPVSKLNAYPEVAKTLKQLKEKGFKLIAFSNGKPDVLIEQLEYAGIKDIFDEILSVEGCKKYKPHSAAYRYALDRAGISAQNSLMVAAHGWDIAGAINAKMQTAFVKRPGKSLYPLAAKPDFEIKTLTGLLHKLM</sequence>
<dbReference type="GO" id="GO:0019120">
    <property type="term" value="F:hydrolase activity, acting on acid halide bonds, in C-halide compounds"/>
    <property type="evidence" value="ECO:0007669"/>
    <property type="project" value="InterPro"/>
</dbReference>
<dbReference type="Gene3D" id="1.10.150.240">
    <property type="entry name" value="Putative phosphatase, domain 2"/>
    <property type="match status" value="1"/>
</dbReference>
<dbReference type="InterPro" id="IPR023214">
    <property type="entry name" value="HAD_sf"/>
</dbReference>
<dbReference type="NCBIfam" id="TIGR01428">
    <property type="entry name" value="HAD_type_II"/>
    <property type="match status" value="1"/>
</dbReference>
<comment type="similarity">
    <text evidence="1">Belongs to the HAD-like hydrolase superfamily. S-2-haloalkanoic acid dehalogenase family.</text>
</comment>
<dbReference type="CDD" id="cd02588">
    <property type="entry name" value="HAD_L2-DEX"/>
    <property type="match status" value="1"/>
</dbReference>
<dbReference type="SFLD" id="SFLDG01129">
    <property type="entry name" value="C1.5:_HAD__Beta-PGM__Phosphata"/>
    <property type="match status" value="1"/>
</dbReference>
<accession>A0A1L3J695</accession>
<dbReference type="OrthoDB" id="264363at2"/>
<dbReference type="EMBL" id="CP018153">
    <property type="protein sequence ID" value="APG60668.1"/>
    <property type="molecule type" value="Genomic_DNA"/>
</dbReference>
<evidence type="ECO:0000256" key="2">
    <source>
        <dbReference type="ARBA" id="ARBA00022801"/>
    </source>
</evidence>
<evidence type="ECO:0000313" key="3">
    <source>
        <dbReference type="EMBL" id="APG60668.1"/>
    </source>
</evidence>
<dbReference type="Pfam" id="PF13419">
    <property type="entry name" value="HAD_2"/>
    <property type="match status" value="1"/>
</dbReference>
<protein>
    <submittedName>
        <fullName evidence="3">Haloacid dehalogenase, type II</fullName>
    </submittedName>
</protein>
<dbReference type="InterPro" id="IPR006439">
    <property type="entry name" value="HAD-SF_hydro_IA"/>
</dbReference>
<dbReference type="NCBIfam" id="TIGR01493">
    <property type="entry name" value="HAD-SF-IA-v2"/>
    <property type="match status" value="1"/>
</dbReference>
<dbReference type="KEGG" id="grl:LPB144_09745"/>
<dbReference type="InterPro" id="IPR006328">
    <property type="entry name" value="2-HAD"/>
</dbReference>
<dbReference type="Proteomes" id="UP000182510">
    <property type="component" value="Chromosome"/>
</dbReference>
<proteinExistence type="inferred from homology"/>
<keyword evidence="2" id="KW-0378">Hydrolase</keyword>
<evidence type="ECO:0000256" key="1">
    <source>
        <dbReference type="ARBA" id="ARBA00008106"/>
    </source>
</evidence>
<organism evidence="3 4">
    <name type="scientific">Christiangramia salexigens</name>
    <dbReference type="NCBI Taxonomy" id="1913577"/>
    <lineage>
        <taxon>Bacteria</taxon>
        <taxon>Pseudomonadati</taxon>
        <taxon>Bacteroidota</taxon>
        <taxon>Flavobacteriia</taxon>
        <taxon>Flavobacteriales</taxon>
        <taxon>Flavobacteriaceae</taxon>
        <taxon>Christiangramia</taxon>
    </lineage>
</organism>
<dbReference type="PANTHER" id="PTHR43316">
    <property type="entry name" value="HYDROLASE, HALOACID DELAHOGENASE-RELATED"/>
    <property type="match status" value="1"/>
</dbReference>
<dbReference type="Gene3D" id="3.40.50.1000">
    <property type="entry name" value="HAD superfamily/HAD-like"/>
    <property type="match status" value="1"/>
</dbReference>
<reference evidence="3 4" key="1">
    <citation type="submission" date="2016-11" db="EMBL/GenBank/DDBJ databases">
        <title>Gramella sp. LPB0144 isolated from marine environment.</title>
        <authorList>
            <person name="Kim E."/>
            <person name="Yi H."/>
        </authorList>
    </citation>
    <scope>NUCLEOTIDE SEQUENCE [LARGE SCALE GENOMIC DNA]</scope>
    <source>
        <strain evidence="3 4">LPB0144</strain>
    </source>
</reference>
<dbReference type="SFLD" id="SFLDS00003">
    <property type="entry name" value="Haloacid_Dehalogenase"/>
    <property type="match status" value="1"/>
</dbReference>
<dbReference type="InterPro" id="IPR041492">
    <property type="entry name" value="HAD_2"/>
</dbReference>
<dbReference type="PANTHER" id="PTHR43316:SF3">
    <property type="entry name" value="HALOACID DEHALOGENASE, TYPE II (AFU_ORTHOLOGUE AFUA_2G07750)-RELATED"/>
    <property type="match status" value="1"/>
</dbReference>
<dbReference type="SUPFAM" id="SSF56784">
    <property type="entry name" value="HAD-like"/>
    <property type="match status" value="1"/>
</dbReference>
<dbReference type="STRING" id="1913577.LPB144_09745"/>
<keyword evidence="4" id="KW-1185">Reference proteome</keyword>
<dbReference type="InterPro" id="IPR023198">
    <property type="entry name" value="PGP-like_dom2"/>
</dbReference>
<dbReference type="AlphaFoldDB" id="A0A1L3J695"/>
<dbReference type="RefSeq" id="WP_072553358.1">
    <property type="nucleotide sequence ID" value="NZ_CP018153.1"/>
</dbReference>
<name>A0A1L3J695_9FLAO</name>
<dbReference type="InterPro" id="IPR036412">
    <property type="entry name" value="HAD-like_sf"/>
</dbReference>
<dbReference type="InterPro" id="IPR051540">
    <property type="entry name" value="S-2-haloacid_dehalogenase"/>
</dbReference>
<evidence type="ECO:0000313" key="4">
    <source>
        <dbReference type="Proteomes" id="UP000182510"/>
    </source>
</evidence>
<gene>
    <name evidence="3" type="ORF">LPB144_09745</name>
</gene>